<proteinExistence type="predicted"/>
<dbReference type="AlphaFoldDB" id="A0AA36J7V6"/>
<accession>A0AA36J7V6</accession>
<feature type="compositionally biased region" description="Basic and acidic residues" evidence="1">
    <location>
        <begin position="65"/>
        <end position="78"/>
    </location>
</feature>
<name>A0AA36J7V6_9DINO</name>
<feature type="region of interest" description="Disordered" evidence="1">
    <location>
        <begin position="13"/>
        <end position="78"/>
    </location>
</feature>
<feature type="compositionally biased region" description="Basic and acidic residues" evidence="1">
    <location>
        <begin position="16"/>
        <end position="31"/>
    </location>
</feature>
<organism evidence="2 3">
    <name type="scientific">Effrenium voratum</name>
    <dbReference type="NCBI Taxonomy" id="2562239"/>
    <lineage>
        <taxon>Eukaryota</taxon>
        <taxon>Sar</taxon>
        <taxon>Alveolata</taxon>
        <taxon>Dinophyceae</taxon>
        <taxon>Suessiales</taxon>
        <taxon>Symbiodiniaceae</taxon>
        <taxon>Effrenium</taxon>
    </lineage>
</organism>
<evidence type="ECO:0000313" key="3">
    <source>
        <dbReference type="Proteomes" id="UP001178507"/>
    </source>
</evidence>
<gene>
    <name evidence="2" type="ORF">EVOR1521_LOCUS23628</name>
</gene>
<dbReference type="EMBL" id="CAUJNA010003364">
    <property type="protein sequence ID" value="CAJ1400245.1"/>
    <property type="molecule type" value="Genomic_DNA"/>
</dbReference>
<reference evidence="2" key="1">
    <citation type="submission" date="2023-08" db="EMBL/GenBank/DDBJ databases">
        <authorList>
            <person name="Chen Y."/>
            <person name="Shah S."/>
            <person name="Dougan E. K."/>
            <person name="Thang M."/>
            <person name="Chan C."/>
        </authorList>
    </citation>
    <scope>NUCLEOTIDE SEQUENCE</scope>
</reference>
<evidence type="ECO:0000256" key="1">
    <source>
        <dbReference type="SAM" id="MobiDB-lite"/>
    </source>
</evidence>
<comment type="caution">
    <text evidence="2">The sequence shown here is derived from an EMBL/GenBank/DDBJ whole genome shotgun (WGS) entry which is preliminary data.</text>
</comment>
<keyword evidence="3" id="KW-1185">Reference proteome</keyword>
<protein>
    <submittedName>
        <fullName evidence="2">Uncharacterized protein</fullName>
    </submittedName>
</protein>
<sequence>MFAFDFDALELASAGPKKEAKVSPRETKCSETQRPGPCDSAPALPSPAKGPCAAARAVPSPSTEGGDRGKDPRVIDSTRQRLQRWEHTCGRLVDMVREMSHEFVAGQGYMEGMQHLIENTPRDHVGRRYRLDDFAGPLLRDHFIQWTSSHSRAEAFRKVILRLEMKVVVATKHLDLRHDWTLQPGAWDEDTVRMAEQLGATRLPPFDGFTHMKRGLLFVGLPLRLYLADSPHLYELIRRMRGLDAPSASPVRERLDGAGLSYSVLVFALLGGLQALHAARLSGKRGGRGAQGLDGLMATARRSEGAPGPGGAAFEVKEVDDNPLIFRGIWVPQRIDEVTASYTWTFNSFSRSMDGVSWVLDFYAVEPTGNVEVAQLAWQESHVLLYVARFHGESSTWAFPVQFFNSGLAADVEKELVVLPFVHYEYEKIQGELFEVRSSMPRGMQRSALWQMEHRWGVSFAEHAPQMLELLEGGGLRDYGGLNRKLKVTVRFIKEIKPCKPILDLMAAGLGPPENLLLAFPPRDPEATDVKSVFGAGFHELNKLVKPGELKPLGTFVPGQKIIGGDYSLEERLAK</sequence>
<dbReference type="Proteomes" id="UP001178507">
    <property type="component" value="Unassembled WGS sequence"/>
</dbReference>
<evidence type="ECO:0000313" key="2">
    <source>
        <dbReference type="EMBL" id="CAJ1400245.1"/>
    </source>
</evidence>